<dbReference type="Proteomes" id="UP000033647">
    <property type="component" value="Unassembled WGS sequence"/>
</dbReference>
<gene>
    <name evidence="1" type="ORF">TI39_contig4419g00002</name>
</gene>
<sequence>MEESTPRRAVENMLSLFRQVPECNSVHAIHRWFAKPKPNDSEHGVGELMQWSDEMIAEVAGENEGLTFTASNAEDLCSQLERYTTCMEYDVISSLATLVGGVRLHNNDPLIDIGVSFMEAPQSDDFSLLPSYHFDGITHGIIVEDCRRATDNSTLAINVAKVQPLGDDRAILALTNWDQIGMINERDMDSATDIQRETASNLAEKSADLEQQMAVLQIEREELDPFSEVQRFEELDLRWEELEILTRHAFNAEKAHRIHVLGEQAGQHLLRRELRGCHRAPIFSISNLDYAAHLKAYRLRGNTGCICGDHEHPQPTKTDGISSKQITNPWRADVVGDYHTVNPRSIGSFLREQPAPRRG</sequence>
<proteinExistence type="predicted"/>
<dbReference type="AlphaFoldDB" id="A0A0F4G6T7"/>
<organism evidence="1 2">
    <name type="scientific">Zymoseptoria brevis</name>
    <dbReference type="NCBI Taxonomy" id="1047168"/>
    <lineage>
        <taxon>Eukaryota</taxon>
        <taxon>Fungi</taxon>
        <taxon>Dikarya</taxon>
        <taxon>Ascomycota</taxon>
        <taxon>Pezizomycotina</taxon>
        <taxon>Dothideomycetes</taxon>
        <taxon>Dothideomycetidae</taxon>
        <taxon>Mycosphaerellales</taxon>
        <taxon>Mycosphaerellaceae</taxon>
        <taxon>Zymoseptoria</taxon>
    </lineage>
</organism>
<keyword evidence="2" id="KW-1185">Reference proteome</keyword>
<protein>
    <submittedName>
        <fullName evidence="1">Uncharacterized protein</fullName>
    </submittedName>
</protein>
<evidence type="ECO:0000313" key="2">
    <source>
        <dbReference type="Proteomes" id="UP000033647"/>
    </source>
</evidence>
<dbReference type="EMBL" id="LAFY01004378">
    <property type="protein sequence ID" value="KJX93081.1"/>
    <property type="molecule type" value="Genomic_DNA"/>
</dbReference>
<evidence type="ECO:0000313" key="1">
    <source>
        <dbReference type="EMBL" id="KJX93081.1"/>
    </source>
</evidence>
<name>A0A0F4G6T7_9PEZI</name>
<comment type="caution">
    <text evidence="1">The sequence shown here is derived from an EMBL/GenBank/DDBJ whole genome shotgun (WGS) entry which is preliminary data.</text>
</comment>
<accession>A0A0F4G6T7</accession>
<reference evidence="1 2" key="1">
    <citation type="submission" date="2015-03" db="EMBL/GenBank/DDBJ databases">
        <title>RNA-seq based gene annotation and comparative genomics of four Zymoseptoria species reveal species-specific pathogenicity related genes and transposable element activity.</title>
        <authorList>
            <person name="Grandaubert J."/>
            <person name="Bhattacharyya A."/>
            <person name="Stukenbrock E.H."/>
        </authorList>
    </citation>
    <scope>NUCLEOTIDE SEQUENCE [LARGE SCALE GENOMIC DNA]</scope>
    <source>
        <strain evidence="1 2">Zb18110</strain>
    </source>
</reference>
<dbReference type="OrthoDB" id="5427350at2759"/>